<sequence>MSTEYDDLKMEFRTDDDDKSKTDEIDDETKIEAKIDDKSKIEAKIDDKSTEINDNNKNEKNDIKNKKKHKRRKEKKCQEKKCRHKENCIGCLYNVFDRFVSCFELIIKSIQGLISRVPNTQLLNIGSILMSIFRKK</sequence>
<protein>
    <submittedName>
        <fullName evidence="2">Uncharacterized protein</fullName>
    </submittedName>
</protein>
<evidence type="ECO:0000256" key="1">
    <source>
        <dbReference type="SAM" id="MobiDB-lite"/>
    </source>
</evidence>
<proteinExistence type="predicted"/>
<feature type="compositionally biased region" description="Basic residues" evidence="1">
    <location>
        <begin position="65"/>
        <end position="75"/>
    </location>
</feature>
<dbReference type="EMBL" id="LC738878">
    <property type="protein sequence ID" value="BDT62795.1"/>
    <property type="molecule type" value="Genomic_DNA"/>
</dbReference>
<evidence type="ECO:0000313" key="2">
    <source>
        <dbReference type="EMBL" id="BDT62795.1"/>
    </source>
</evidence>
<reference evidence="2" key="1">
    <citation type="submission" date="2022-10" db="EMBL/GenBank/DDBJ databases">
        <title>Genome sequences of endogenous nimaviruses in decapod crustaceans.</title>
        <authorList>
            <person name="Kawato S."/>
            <person name="Nozaki R."/>
            <person name="Kondo H."/>
            <person name="Hirono I."/>
        </authorList>
    </citation>
    <scope>NUCLEOTIDE SEQUENCE</scope>
    <source>
        <strain evidence="2">Tokushima2020</strain>
    </source>
</reference>
<feature type="region of interest" description="Disordered" evidence="1">
    <location>
        <begin position="47"/>
        <end position="76"/>
    </location>
</feature>
<feature type="region of interest" description="Disordered" evidence="1">
    <location>
        <begin position="1"/>
        <end position="25"/>
    </location>
</feature>
<accession>A0A9C7BIC8</accession>
<organism evidence="2">
    <name type="scientific">Metapenaeus joyneri majanivirus</name>
    <dbReference type="NCBI Taxonomy" id="2984280"/>
    <lineage>
        <taxon>Viruses</taxon>
        <taxon>Viruses incertae sedis</taxon>
        <taxon>Naldaviricetes</taxon>
        <taxon>Nimaviridae</taxon>
    </lineage>
</organism>
<name>A0A9C7BIC8_9VIRU</name>
<feature type="compositionally biased region" description="Basic and acidic residues" evidence="1">
    <location>
        <begin position="47"/>
        <end position="64"/>
    </location>
</feature>